<dbReference type="PROSITE" id="PS50865">
    <property type="entry name" value="ZF_MYND_2"/>
    <property type="match status" value="1"/>
</dbReference>
<sequence>MLTYINGEFKTSIGDSLPNAAEPWKQVARFRASMTPEEFVEFWDTDICKMAHDGMECPVKLGCKACGKEEGTFSRCGKCEVVKYCDRECQVKDWKVHKQVCNK</sequence>
<evidence type="ECO:0000313" key="6">
    <source>
        <dbReference type="EMBL" id="CZT14033.1"/>
    </source>
</evidence>
<name>A0A2D3V1B9_9PEZI</name>
<dbReference type="STRING" id="112498.A0A2D3V1B9"/>
<protein>
    <recommendedName>
        <fullName evidence="5">MYND-type domain-containing protein</fullName>
    </recommendedName>
</protein>
<dbReference type="Pfam" id="PF01753">
    <property type="entry name" value="zf-MYND"/>
    <property type="match status" value="1"/>
</dbReference>
<keyword evidence="1" id="KW-0479">Metal-binding</keyword>
<dbReference type="SUPFAM" id="SSF144232">
    <property type="entry name" value="HIT/MYND zinc finger-like"/>
    <property type="match status" value="1"/>
</dbReference>
<keyword evidence="2 4" id="KW-0863">Zinc-finger</keyword>
<accession>A0A2D3V1B9</accession>
<dbReference type="Gene3D" id="6.10.140.2220">
    <property type="match status" value="1"/>
</dbReference>
<evidence type="ECO:0000313" key="7">
    <source>
        <dbReference type="Proteomes" id="UP000225277"/>
    </source>
</evidence>
<evidence type="ECO:0000256" key="2">
    <source>
        <dbReference type="ARBA" id="ARBA00022771"/>
    </source>
</evidence>
<dbReference type="AlphaFoldDB" id="A0A2D3V1B9"/>
<evidence type="ECO:0000256" key="1">
    <source>
        <dbReference type="ARBA" id="ARBA00022723"/>
    </source>
</evidence>
<dbReference type="PROSITE" id="PS01360">
    <property type="entry name" value="ZF_MYND_1"/>
    <property type="match status" value="1"/>
</dbReference>
<keyword evidence="3" id="KW-0862">Zinc</keyword>
<gene>
    <name evidence="6" type="ORF">RCC_00008</name>
</gene>
<reference evidence="6 7" key="1">
    <citation type="submission" date="2016-03" db="EMBL/GenBank/DDBJ databases">
        <authorList>
            <person name="Ploux O."/>
        </authorList>
    </citation>
    <scope>NUCLEOTIDE SEQUENCE [LARGE SCALE GENOMIC DNA]</scope>
    <source>
        <strain evidence="6 7">URUG2</strain>
    </source>
</reference>
<dbReference type="OrthoDB" id="432970at2759"/>
<evidence type="ECO:0000259" key="5">
    <source>
        <dbReference type="PROSITE" id="PS50865"/>
    </source>
</evidence>
<dbReference type="RefSeq" id="XP_023620931.1">
    <property type="nucleotide sequence ID" value="XM_023765163.1"/>
</dbReference>
<dbReference type="GO" id="GO:0008270">
    <property type="term" value="F:zinc ion binding"/>
    <property type="evidence" value="ECO:0007669"/>
    <property type="project" value="UniProtKB-KW"/>
</dbReference>
<evidence type="ECO:0000256" key="3">
    <source>
        <dbReference type="ARBA" id="ARBA00022833"/>
    </source>
</evidence>
<dbReference type="EMBL" id="FJUY01000001">
    <property type="protein sequence ID" value="CZT14033.1"/>
    <property type="molecule type" value="Genomic_DNA"/>
</dbReference>
<proteinExistence type="predicted"/>
<dbReference type="GeneID" id="35595415"/>
<evidence type="ECO:0000256" key="4">
    <source>
        <dbReference type="PROSITE-ProRule" id="PRU00134"/>
    </source>
</evidence>
<dbReference type="Proteomes" id="UP000225277">
    <property type="component" value="Unassembled WGS sequence"/>
</dbReference>
<keyword evidence="7" id="KW-1185">Reference proteome</keyword>
<dbReference type="InterPro" id="IPR002893">
    <property type="entry name" value="Znf_MYND"/>
</dbReference>
<organism evidence="6 7">
    <name type="scientific">Ramularia collo-cygni</name>
    <dbReference type="NCBI Taxonomy" id="112498"/>
    <lineage>
        <taxon>Eukaryota</taxon>
        <taxon>Fungi</taxon>
        <taxon>Dikarya</taxon>
        <taxon>Ascomycota</taxon>
        <taxon>Pezizomycotina</taxon>
        <taxon>Dothideomycetes</taxon>
        <taxon>Dothideomycetidae</taxon>
        <taxon>Mycosphaerellales</taxon>
        <taxon>Mycosphaerellaceae</taxon>
        <taxon>Ramularia</taxon>
    </lineage>
</organism>
<feature type="domain" description="MYND-type" evidence="5">
    <location>
        <begin position="63"/>
        <end position="101"/>
    </location>
</feature>